<feature type="domain" description="DNA mismatch repair protein S5" evidence="5">
    <location>
        <begin position="211"/>
        <end position="348"/>
    </location>
</feature>
<evidence type="ECO:0000256" key="1">
    <source>
        <dbReference type="ARBA" id="ARBA00006082"/>
    </source>
</evidence>
<accession>A0ABD0WBV6</accession>
<dbReference type="Gene3D" id="3.30.1540.20">
    <property type="entry name" value="MutL, C-terminal domain, dimerisation subdomain"/>
    <property type="match status" value="1"/>
</dbReference>
<name>A0ABD0WBV6_UMBPY</name>
<dbReference type="AlphaFoldDB" id="A0ABD0WBV6"/>
<dbReference type="InterPro" id="IPR014790">
    <property type="entry name" value="MutL_C"/>
</dbReference>
<keyword evidence="2" id="KW-0227">DNA damage</keyword>
<evidence type="ECO:0000256" key="3">
    <source>
        <dbReference type="SAM" id="MobiDB-lite"/>
    </source>
</evidence>
<feature type="region of interest" description="Disordered" evidence="3">
    <location>
        <begin position="381"/>
        <end position="401"/>
    </location>
</feature>
<dbReference type="GO" id="GO:0006974">
    <property type="term" value="P:DNA damage response"/>
    <property type="evidence" value="ECO:0007669"/>
    <property type="project" value="UniProtKB-KW"/>
</dbReference>
<dbReference type="Gene3D" id="3.30.230.10">
    <property type="match status" value="1"/>
</dbReference>
<dbReference type="Gene3D" id="3.30.1370.100">
    <property type="entry name" value="MutL, C-terminal domain, regulatory subdomain"/>
    <property type="match status" value="1"/>
</dbReference>
<feature type="compositionally biased region" description="Basic and acidic residues" evidence="3">
    <location>
        <begin position="444"/>
        <end position="469"/>
    </location>
</feature>
<dbReference type="SMART" id="SM00853">
    <property type="entry name" value="MutL_C"/>
    <property type="match status" value="1"/>
</dbReference>
<evidence type="ECO:0000259" key="5">
    <source>
        <dbReference type="SMART" id="SM01340"/>
    </source>
</evidence>
<dbReference type="SUPFAM" id="SSF118116">
    <property type="entry name" value="DNA mismatch repair protein MutL"/>
    <property type="match status" value="1"/>
</dbReference>
<dbReference type="SUPFAM" id="SSF55874">
    <property type="entry name" value="ATPase domain of HSP90 chaperone/DNA topoisomerase II/histidine kinase"/>
    <property type="match status" value="1"/>
</dbReference>
<dbReference type="Proteomes" id="UP001557470">
    <property type="component" value="Unassembled WGS sequence"/>
</dbReference>
<dbReference type="SMART" id="SM01340">
    <property type="entry name" value="DNA_mis_repair"/>
    <property type="match status" value="1"/>
</dbReference>
<dbReference type="EMBL" id="JAGEUA010000007">
    <property type="protein sequence ID" value="KAL0969119.1"/>
    <property type="molecule type" value="Genomic_DNA"/>
</dbReference>
<dbReference type="SUPFAM" id="SSF54211">
    <property type="entry name" value="Ribosomal protein S5 domain 2-like"/>
    <property type="match status" value="1"/>
</dbReference>
<dbReference type="NCBIfam" id="TIGR00585">
    <property type="entry name" value="mutl"/>
    <property type="match status" value="1"/>
</dbReference>
<dbReference type="FunFam" id="3.30.1370.100:FF:000003">
    <property type="entry name" value="DNA mismatch repair protein Mlh3"/>
    <property type="match status" value="1"/>
</dbReference>
<dbReference type="InterPro" id="IPR037198">
    <property type="entry name" value="MutL_C_sf"/>
</dbReference>
<dbReference type="Pfam" id="PF08676">
    <property type="entry name" value="MutL_C"/>
    <property type="match status" value="1"/>
</dbReference>
<dbReference type="CDD" id="cd03486">
    <property type="entry name" value="MutL_Trans_MLH3"/>
    <property type="match status" value="1"/>
</dbReference>
<dbReference type="Pfam" id="PF13589">
    <property type="entry name" value="HATPase_c_3"/>
    <property type="match status" value="1"/>
</dbReference>
<feature type="region of interest" description="Disordered" evidence="3">
    <location>
        <begin position="443"/>
        <end position="486"/>
    </location>
</feature>
<dbReference type="InterPro" id="IPR042121">
    <property type="entry name" value="MutL_C_regsub"/>
</dbReference>
<keyword evidence="7" id="KW-1185">Reference proteome</keyword>
<dbReference type="InterPro" id="IPR014762">
    <property type="entry name" value="DNA_mismatch_repair_CS"/>
</dbReference>
<dbReference type="CDD" id="cd16926">
    <property type="entry name" value="HATPase_MutL-MLH-PMS-like"/>
    <property type="match status" value="1"/>
</dbReference>
<comment type="caution">
    <text evidence="6">The sequence shown here is derived from an EMBL/GenBank/DDBJ whole genome shotgun (WGS) entry which is preliminary data.</text>
</comment>
<dbReference type="Gene3D" id="3.30.565.10">
    <property type="entry name" value="Histidine kinase-like ATPase, C-terminal domain"/>
    <property type="match status" value="1"/>
</dbReference>
<dbReference type="FunFam" id="3.30.230.10:FF:000028">
    <property type="entry name" value="DNA mismatch repair protein Mlh3"/>
    <property type="match status" value="1"/>
</dbReference>
<evidence type="ECO:0000313" key="7">
    <source>
        <dbReference type="Proteomes" id="UP001557470"/>
    </source>
</evidence>
<evidence type="ECO:0000313" key="6">
    <source>
        <dbReference type="EMBL" id="KAL0969119.1"/>
    </source>
</evidence>
<dbReference type="FunFam" id="3.30.565.10:FF:000017">
    <property type="entry name" value="PMS1 homolog 1, mismatch repair system component"/>
    <property type="match status" value="1"/>
</dbReference>
<dbReference type="GO" id="GO:0005634">
    <property type="term" value="C:nucleus"/>
    <property type="evidence" value="ECO:0007669"/>
    <property type="project" value="UniProtKB-ARBA"/>
</dbReference>
<dbReference type="InterPro" id="IPR038973">
    <property type="entry name" value="MutL/Mlh/Pms-like"/>
</dbReference>
<dbReference type="InterPro" id="IPR013507">
    <property type="entry name" value="DNA_mismatch_S5_2-like"/>
</dbReference>
<dbReference type="PROSITE" id="PS00058">
    <property type="entry name" value="DNA_MISMATCH_REPAIR_1"/>
    <property type="match status" value="1"/>
</dbReference>
<dbReference type="InterPro" id="IPR042120">
    <property type="entry name" value="MutL_C_dimsub"/>
</dbReference>
<dbReference type="PANTHER" id="PTHR10073:SF47">
    <property type="entry name" value="DNA MISMATCH REPAIR PROTEIN MLH3"/>
    <property type="match status" value="1"/>
</dbReference>
<evidence type="ECO:0000259" key="4">
    <source>
        <dbReference type="SMART" id="SM00853"/>
    </source>
</evidence>
<gene>
    <name evidence="6" type="ORF">UPYG_G00222820</name>
</gene>
<evidence type="ECO:0008006" key="8">
    <source>
        <dbReference type="Google" id="ProtNLM"/>
    </source>
</evidence>
<dbReference type="PANTHER" id="PTHR10073">
    <property type="entry name" value="DNA MISMATCH REPAIR PROTEIN MLH, PMS, MUTL"/>
    <property type="match status" value="1"/>
</dbReference>
<proteinExistence type="inferred from homology"/>
<dbReference type="InterPro" id="IPR002099">
    <property type="entry name" value="MutL/Mlh/PMS"/>
</dbReference>
<dbReference type="InterPro" id="IPR036890">
    <property type="entry name" value="HATPase_C_sf"/>
</dbReference>
<feature type="domain" description="MutL C-terminal dimerisation" evidence="4">
    <location>
        <begin position="986"/>
        <end position="1169"/>
    </location>
</feature>
<protein>
    <recommendedName>
        <fullName evidence="8">MutL homolog 3</fullName>
    </recommendedName>
</protein>
<reference evidence="6 7" key="1">
    <citation type="submission" date="2024-06" db="EMBL/GenBank/DDBJ databases">
        <authorList>
            <person name="Pan Q."/>
            <person name="Wen M."/>
            <person name="Jouanno E."/>
            <person name="Zahm M."/>
            <person name="Klopp C."/>
            <person name="Cabau C."/>
            <person name="Louis A."/>
            <person name="Berthelot C."/>
            <person name="Parey E."/>
            <person name="Roest Crollius H."/>
            <person name="Montfort J."/>
            <person name="Robinson-Rechavi M."/>
            <person name="Bouchez O."/>
            <person name="Lampietro C."/>
            <person name="Lopez Roques C."/>
            <person name="Donnadieu C."/>
            <person name="Postlethwait J."/>
            <person name="Bobe J."/>
            <person name="Verreycken H."/>
            <person name="Guiguen Y."/>
        </authorList>
    </citation>
    <scope>NUCLEOTIDE SEQUENCE [LARGE SCALE GENOMIC DNA]</scope>
    <source>
        <strain evidence="6">Up_M1</strain>
        <tissue evidence="6">Testis</tissue>
    </source>
</reference>
<dbReference type="InterPro" id="IPR020568">
    <property type="entry name" value="Ribosomal_Su5_D2-typ_SF"/>
</dbReference>
<organism evidence="6 7">
    <name type="scientific">Umbra pygmaea</name>
    <name type="common">Eastern mudminnow</name>
    <dbReference type="NCBI Taxonomy" id="75934"/>
    <lineage>
        <taxon>Eukaryota</taxon>
        <taxon>Metazoa</taxon>
        <taxon>Chordata</taxon>
        <taxon>Craniata</taxon>
        <taxon>Vertebrata</taxon>
        <taxon>Euteleostomi</taxon>
        <taxon>Actinopterygii</taxon>
        <taxon>Neopterygii</taxon>
        <taxon>Teleostei</taxon>
        <taxon>Protacanthopterygii</taxon>
        <taxon>Esociformes</taxon>
        <taxon>Umbridae</taxon>
        <taxon>Umbra</taxon>
    </lineage>
</organism>
<dbReference type="InterPro" id="IPR014721">
    <property type="entry name" value="Ribsml_uS5_D2-typ_fold_subgr"/>
</dbReference>
<sequence>MIKYLSKDVQENLRSGIAICSLQQCLEELIMNSIDAGATCVSVRVDMEAFKVQVIDNGSGMDLEVMEHVGKRYFTSKCSSLEDLDNLKFYGFRGEALASIASLAVLVEISSRTKMSVKTHVKIFKNGKGLDVFESETTRPSAGTTVIICNFLHNMPVRRKRMVRMLEFEQIKQRLEAVSLMHPTVSFTLKSDCTGTMVVQLSKAQNTYYRFVQIHGLARAQKLREIRYSHAQFEVNGYIGRDAHYNSTLQFLFVNDRLLLKTRIHKLLNLLLRKAVSSSRQSDSPGYSASKSPKQRRGTEFHAMYVINIKCPYSEYDVCLEPAKSLIEFKAWESVLFCIEEAVKEFLKRENLVCELSSEDIQDYVSQNAFIGQTFSTEGGNISAEQGAHSHTEGGNISAEKGACSHTEGVTLYIGMTLASEAVHRRYTEDVCKIETVCQTSNKLESEGDETKINSDGEVRDGGEAEPEHNTTNAQSQLRSDDTHRESQYVSKMHALVQNSSTYVSYKDIGNENKPPLNTEHLKMERTKINCTATMEVLLSRCTEGALQSVSLGFQSETGTIKQTATQLPDTEHDPGEHRIIFITDPYIHNSSTSPKCTSNKHRKILVLESEGKIAAKRKCPIVLGQGQVNISETKRNFPTYITSKDSKLISCQKLALYKEAGSLDKFRRIYGKCAQSKPLPVDNNSNNFAIGGSDSWTRIPVMNGKAVIACDETNQESDVTESCLNKKKDHKNPVTVPLFTKCNPLPAQSKSKRTSLASKCLHLKHKRTENTSVHPPVAFLNEDIPVQVTVLNSDLLDINNEEINNDTSMNPDFIPSCCSNPPIDEEGQNNVTATSDWLPHYDDAGGKLVYINRVTGLSRYEAPPSEEMQVCCTSDITNMAVSVVSKTGIEYRCYPFQVDQVLPFLPKSKPGRELSSGPYNGDDLQNSNSLSSLYSEWTNPVFSRPPVIGVDISSGQAEGLAVKIHNILFPYRFSKEMIHSMKERVIQQVDKKFLACLINTQDQVPAACSKTDGNLLVLVDQHAAHERVRLEHLVADSYKDNPEAAGQRLLCSSTVSPPLQVSVTEEDLRLLRSCQPFWRALGLHLQFSQTADHQVLVRKVPMCFTEKESNELRRGKQSVIKPLVEEYLQEQIEYLRSTGSVRRTLPLTVLKVLASLACHGAIKFNDSLSREECCSLVGSLSSCQLPFQCAHGRPSIAPLVDISHLNDQEEPSKPNLRKLRRMYKAWVLYGKK</sequence>
<comment type="similarity">
    <text evidence="1">Belongs to the DNA mismatch repair MutL/HexB family.</text>
</comment>
<evidence type="ECO:0000256" key="2">
    <source>
        <dbReference type="ARBA" id="ARBA00022763"/>
    </source>
</evidence>